<name>A0A3B0KA75_DROGU</name>
<sequence length="109" mass="12487">WLQVVSDKKKLKTKMASKIVCDQCSKSFELTEWYAHYEECSDRINAFEVLMTKGSSYQEASTSGASKRPRLETSLEKANITCTTCGERYLPFREMRHILSEKHKNATAA</sequence>
<organism evidence="1 2">
    <name type="scientific">Drosophila guanche</name>
    <name type="common">Fruit fly</name>
    <dbReference type="NCBI Taxonomy" id="7266"/>
    <lineage>
        <taxon>Eukaryota</taxon>
        <taxon>Metazoa</taxon>
        <taxon>Ecdysozoa</taxon>
        <taxon>Arthropoda</taxon>
        <taxon>Hexapoda</taxon>
        <taxon>Insecta</taxon>
        <taxon>Pterygota</taxon>
        <taxon>Neoptera</taxon>
        <taxon>Endopterygota</taxon>
        <taxon>Diptera</taxon>
        <taxon>Brachycera</taxon>
        <taxon>Muscomorpha</taxon>
        <taxon>Ephydroidea</taxon>
        <taxon>Drosophilidae</taxon>
        <taxon>Drosophila</taxon>
        <taxon>Sophophora</taxon>
    </lineage>
</organism>
<keyword evidence="2" id="KW-1185">Reference proteome</keyword>
<gene>
    <name evidence="1" type="ORF">DGUA_6G020322</name>
</gene>
<feature type="non-terminal residue" evidence="1">
    <location>
        <position position="109"/>
    </location>
</feature>
<protein>
    <submittedName>
        <fullName evidence="1">Uncharacterized protein</fullName>
    </submittedName>
</protein>
<dbReference type="EMBL" id="OUUW01000025">
    <property type="protein sequence ID" value="SPP89612.1"/>
    <property type="molecule type" value="Genomic_DNA"/>
</dbReference>
<reference evidence="2" key="1">
    <citation type="submission" date="2018-01" db="EMBL/GenBank/DDBJ databases">
        <authorList>
            <person name="Alioto T."/>
            <person name="Alioto T."/>
        </authorList>
    </citation>
    <scope>NUCLEOTIDE SEQUENCE [LARGE SCALE GENOMIC DNA]</scope>
</reference>
<dbReference type="AlphaFoldDB" id="A0A3B0KA75"/>
<evidence type="ECO:0000313" key="2">
    <source>
        <dbReference type="Proteomes" id="UP000268350"/>
    </source>
</evidence>
<dbReference type="Proteomes" id="UP000268350">
    <property type="component" value="Unassembled WGS sequence"/>
</dbReference>
<feature type="non-terminal residue" evidence="1">
    <location>
        <position position="1"/>
    </location>
</feature>
<proteinExistence type="predicted"/>
<accession>A0A3B0KA75</accession>
<evidence type="ECO:0000313" key="1">
    <source>
        <dbReference type="EMBL" id="SPP89612.1"/>
    </source>
</evidence>